<geneLocation type="mitochondrion" evidence="21"/>
<organism evidence="21">
    <name type="scientific">Philanthus triangulum</name>
    <name type="common">European beewolf</name>
    <dbReference type="NCBI Taxonomy" id="280486"/>
    <lineage>
        <taxon>Eukaryota</taxon>
        <taxon>Metazoa</taxon>
        <taxon>Ecdysozoa</taxon>
        <taxon>Arthropoda</taxon>
        <taxon>Hexapoda</taxon>
        <taxon>Insecta</taxon>
        <taxon>Pterygota</taxon>
        <taxon>Neoptera</taxon>
        <taxon>Endopterygota</taxon>
        <taxon>Hymenoptera</taxon>
        <taxon>Apocrita</taxon>
        <taxon>Aculeata</taxon>
        <taxon>Apoidea</taxon>
        <taxon>Crabronidae</taxon>
        <taxon>Philanthinae</taxon>
        <taxon>Philanthini</taxon>
        <taxon>Philanthina</taxon>
        <taxon>Philanthus</taxon>
    </lineage>
</organism>
<feature type="transmembrane region" description="Helical" evidence="19">
    <location>
        <begin position="191"/>
        <end position="210"/>
    </location>
</feature>
<dbReference type="InterPro" id="IPR050175">
    <property type="entry name" value="Complex_I_Subunit_2"/>
</dbReference>
<keyword evidence="9" id="KW-0999">Mitochondrion inner membrane</keyword>
<feature type="transmembrane region" description="Helical" evidence="19">
    <location>
        <begin position="308"/>
        <end position="329"/>
    </location>
</feature>
<comment type="subcellular location">
    <subcellularLocation>
        <location evidence="2">Mitochondrion inner membrane</location>
        <topology evidence="2">Multi-pass membrane protein</topology>
    </subcellularLocation>
</comment>
<evidence type="ECO:0000313" key="21">
    <source>
        <dbReference type="EMBL" id="AET62608.1"/>
    </source>
</evidence>
<dbReference type="InterPro" id="IPR001750">
    <property type="entry name" value="ND/Mrp_TM"/>
</dbReference>
<evidence type="ECO:0000256" key="9">
    <source>
        <dbReference type="ARBA" id="ARBA00022792"/>
    </source>
</evidence>
<keyword evidence="11" id="KW-0249">Electron transport</keyword>
<evidence type="ECO:0000256" key="17">
    <source>
        <dbReference type="ARBA" id="ARBA00031028"/>
    </source>
</evidence>
<dbReference type="Pfam" id="PF00361">
    <property type="entry name" value="Proton_antipo_M"/>
    <property type="match status" value="1"/>
</dbReference>
<keyword evidence="15 21" id="KW-0496">Mitochondrion</keyword>
<dbReference type="GO" id="GO:0006120">
    <property type="term" value="P:mitochondrial electron transport, NADH to ubiquinone"/>
    <property type="evidence" value="ECO:0007669"/>
    <property type="project" value="TreeGrafter"/>
</dbReference>
<feature type="transmembrane region" description="Helical" evidence="19">
    <location>
        <begin position="55"/>
        <end position="74"/>
    </location>
</feature>
<evidence type="ECO:0000256" key="6">
    <source>
        <dbReference type="ARBA" id="ARBA00022448"/>
    </source>
</evidence>
<evidence type="ECO:0000256" key="1">
    <source>
        <dbReference type="ARBA" id="ARBA00003257"/>
    </source>
</evidence>
<dbReference type="PANTHER" id="PTHR46552">
    <property type="entry name" value="NADH-UBIQUINONE OXIDOREDUCTASE CHAIN 2"/>
    <property type="match status" value="1"/>
</dbReference>
<sequence length="331" mass="39841">MNLKFQYLILMPMLILFNSISLFMNSYFSLWMCMEISNLIFITMLTMNEKKKLNLYSYFIFQTISSMMLILSIFKLNMNMNNNFNMIIIQISLMMKLGIMPFHSWMISILKNSSWLMIFFFSTTQKFIPLIFLSKMNLLNNMIMLMIMLSIMISSMMCMKQTNLKKIISYSSITQSSWMMMMINLNFKMWLIYFIIYMNIMLIISIIMMINKITNLKNMYFLNLNLKSKLMMILSIFSLMNLPPLTGMIIKWSATEQLINNYISMEFMLLILMISSLLMMYNYLRMIMMNLFLKNFNFKTMKMLKLNLNFKLFLLMLMNIMIMYMYLFISM</sequence>
<reference evidence="21" key="1">
    <citation type="journal article" date="2012" name="PLoS ONE">
        <title>Accelerated evolution of mitochondrial but not nuclear genomes of hymenoptera: new evidence from crabronid wasps.</title>
        <authorList>
            <person name="Kaltenpoth M."/>
            <person name="Showers Corneli P."/>
            <person name="Dunn D.M."/>
            <person name="Weiss R.B."/>
            <person name="Strohm E."/>
            <person name="Seger J."/>
        </authorList>
    </citation>
    <scope>NUCLEOTIDE SEQUENCE</scope>
</reference>
<evidence type="ECO:0000256" key="7">
    <source>
        <dbReference type="ARBA" id="ARBA00022660"/>
    </source>
</evidence>
<name>H9A9I3_9HYME</name>
<evidence type="ECO:0000256" key="19">
    <source>
        <dbReference type="SAM" id="Phobius"/>
    </source>
</evidence>
<feature type="transmembrane region" description="Helical" evidence="19">
    <location>
        <begin position="262"/>
        <end position="284"/>
    </location>
</feature>
<evidence type="ECO:0000256" key="15">
    <source>
        <dbReference type="ARBA" id="ARBA00023128"/>
    </source>
</evidence>
<feature type="transmembrane region" description="Helical" evidence="19">
    <location>
        <begin position="230"/>
        <end position="250"/>
    </location>
</feature>
<keyword evidence="6" id="KW-0813">Transport</keyword>
<keyword evidence="7" id="KW-0679">Respiratory chain</keyword>
<feature type="transmembrane region" description="Helical" evidence="19">
    <location>
        <begin position="138"/>
        <end position="155"/>
    </location>
</feature>
<accession>H9A9I3</accession>
<evidence type="ECO:0000256" key="5">
    <source>
        <dbReference type="ARBA" id="ARBA00021008"/>
    </source>
</evidence>
<evidence type="ECO:0000256" key="4">
    <source>
        <dbReference type="ARBA" id="ARBA00012944"/>
    </source>
</evidence>
<evidence type="ECO:0000256" key="13">
    <source>
        <dbReference type="ARBA" id="ARBA00023027"/>
    </source>
</evidence>
<dbReference type="GO" id="GO:0008137">
    <property type="term" value="F:NADH dehydrogenase (ubiquinone) activity"/>
    <property type="evidence" value="ECO:0007669"/>
    <property type="project" value="UniProtKB-EC"/>
</dbReference>
<evidence type="ECO:0000256" key="16">
    <source>
        <dbReference type="ARBA" id="ARBA00023136"/>
    </source>
</evidence>
<comment type="catalytic activity">
    <reaction evidence="18">
        <text>a ubiquinone + NADH + 5 H(+)(in) = a ubiquinol + NAD(+) + 4 H(+)(out)</text>
        <dbReference type="Rhea" id="RHEA:29091"/>
        <dbReference type="Rhea" id="RHEA-COMP:9565"/>
        <dbReference type="Rhea" id="RHEA-COMP:9566"/>
        <dbReference type="ChEBI" id="CHEBI:15378"/>
        <dbReference type="ChEBI" id="CHEBI:16389"/>
        <dbReference type="ChEBI" id="CHEBI:17976"/>
        <dbReference type="ChEBI" id="CHEBI:57540"/>
        <dbReference type="ChEBI" id="CHEBI:57945"/>
        <dbReference type="EC" id="7.1.1.2"/>
    </reaction>
</comment>
<evidence type="ECO:0000256" key="14">
    <source>
        <dbReference type="ARBA" id="ARBA00023075"/>
    </source>
</evidence>
<evidence type="ECO:0000256" key="10">
    <source>
        <dbReference type="ARBA" id="ARBA00022967"/>
    </source>
</evidence>
<keyword evidence="13" id="KW-0520">NAD</keyword>
<keyword evidence="16 19" id="KW-0472">Membrane</keyword>
<keyword evidence="12 19" id="KW-1133">Transmembrane helix</keyword>
<dbReference type="PANTHER" id="PTHR46552:SF1">
    <property type="entry name" value="NADH-UBIQUINONE OXIDOREDUCTASE CHAIN 2"/>
    <property type="match status" value="1"/>
</dbReference>
<evidence type="ECO:0000256" key="11">
    <source>
        <dbReference type="ARBA" id="ARBA00022982"/>
    </source>
</evidence>
<feature type="transmembrane region" description="Helical" evidence="19">
    <location>
        <begin position="29"/>
        <end position="48"/>
    </location>
</feature>
<evidence type="ECO:0000256" key="2">
    <source>
        <dbReference type="ARBA" id="ARBA00004448"/>
    </source>
</evidence>
<evidence type="ECO:0000256" key="8">
    <source>
        <dbReference type="ARBA" id="ARBA00022692"/>
    </source>
</evidence>
<feature type="domain" description="NADH:quinone oxidoreductase/Mrp antiporter transmembrane" evidence="20">
    <location>
        <begin position="26"/>
        <end position="275"/>
    </location>
</feature>
<dbReference type="EC" id="7.1.1.2" evidence="4"/>
<evidence type="ECO:0000256" key="18">
    <source>
        <dbReference type="ARBA" id="ARBA00049551"/>
    </source>
</evidence>
<keyword evidence="8 19" id="KW-0812">Transmembrane</keyword>
<evidence type="ECO:0000256" key="12">
    <source>
        <dbReference type="ARBA" id="ARBA00022989"/>
    </source>
</evidence>
<dbReference type="GO" id="GO:0005743">
    <property type="term" value="C:mitochondrial inner membrane"/>
    <property type="evidence" value="ECO:0007669"/>
    <property type="project" value="UniProtKB-SubCell"/>
</dbReference>
<keyword evidence="14" id="KW-0830">Ubiquinone</keyword>
<protein>
    <recommendedName>
        <fullName evidence="5">NADH-ubiquinone oxidoreductase chain 2</fullName>
        <ecNumber evidence="4">7.1.1.2</ecNumber>
    </recommendedName>
    <alternativeName>
        <fullName evidence="17">NADH dehydrogenase subunit 2</fullName>
    </alternativeName>
</protein>
<proteinExistence type="inferred from homology"/>
<evidence type="ECO:0000259" key="20">
    <source>
        <dbReference type="Pfam" id="PF00361"/>
    </source>
</evidence>
<comment type="function">
    <text evidence="1">Core subunit of the mitochondrial membrane respiratory chain NADH dehydrogenase (Complex I) that is believed to belong to the minimal assembly required for catalysis. Complex I functions in the transfer of electrons from NADH to the respiratory chain. The immediate electron acceptor for the enzyme is believed to be ubiquinone.</text>
</comment>
<comment type="similarity">
    <text evidence="3">Belongs to the complex I subunit 2 family.</text>
</comment>
<evidence type="ECO:0000256" key="3">
    <source>
        <dbReference type="ARBA" id="ARBA00007012"/>
    </source>
</evidence>
<dbReference type="EMBL" id="JN871914">
    <property type="protein sequence ID" value="AET62608.1"/>
    <property type="molecule type" value="Genomic_DNA"/>
</dbReference>
<dbReference type="AlphaFoldDB" id="H9A9I3"/>
<keyword evidence="10" id="KW-1278">Translocase</keyword>
<gene>
    <name evidence="21" type="primary">nad2</name>
</gene>